<dbReference type="Pfam" id="PF02518">
    <property type="entry name" value="HATPase_c"/>
    <property type="match status" value="1"/>
</dbReference>
<feature type="coiled-coil region" evidence="10">
    <location>
        <begin position="219"/>
        <end position="246"/>
    </location>
</feature>
<evidence type="ECO:0000256" key="10">
    <source>
        <dbReference type="SAM" id="Coils"/>
    </source>
</evidence>
<dbReference type="GO" id="GO:0005886">
    <property type="term" value="C:plasma membrane"/>
    <property type="evidence" value="ECO:0007669"/>
    <property type="project" value="UniProtKB-SubCell"/>
</dbReference>
<dbReference type="InterPro" id="IPR036097">
    <property type="entry name" value="HisK_dim/P_sf"/>
</dbReference>
<name>A0A1H3A3J3_9RHOB</name>
<dbReference type="InterPro" id="IPR003594">
    <property type="entry name" value="HATPase_dom"/>
</dbReference>
<keyword evidence="12" id="KW-0812">Transmembrane</keyword>
<keyword evidence="5" id="KW-0597">Phosphoprotein</keyword>
<dbReference type="InterPro" id="IPR005467">
    <property type="entry name" value="His_kinase_dom"/>
</dbReference>
<evidence type="ECO:0000256" key="6">
    <source>
        <dbReference type="ARBA" id="ARBA00022679"/>
    </source>
</evidence>
<keyword evidence="15" id="KW-1185">Reference proteome</keyword>
<keyword evidence="12" id="KW-0472">Membrane</keyword>
<evidence type="ECO:0000256" key="3">
    <source>
        <dbReference type="ARBA" id="ARBA00012438"/>
    </source>
</evidence>
<evidence type="ECO:0000256" key="8">
    <source>
        <dbReference type="ARBA" id="ARBA00022777"/>
    </source>
</evidence>
<comment type="catalytic activity">
    <reaction evidence="1">
        <text>ATP + protein L-histidine = ADP + protein N-phospho-L-histidine.</text>
        <dbReference type="EC" id="2.7.13.3"/>
    </reaction>
</comment>
<reference evidence="14 15" key="1">
    <citation type="submission" date="2016-10" db="EMBL/GenBank/DDBJ databases">
        <authorList>
            <person name="de Groot N.N."/>
        </authorList>
    </citation>
    <scope>NUCLEOTIDE SEQUENCE [LARGE SCALE GENOMIC DNA]</scope>
    <source>
        <strain evidence="14 15">DSM 17890</strain>
    </source>
</reference>
<dbReference type="InterPro" id="IPR050980">
    <property type="entry name" value="2C_sensor_his_kinase"/>
</dbReference>
<dbReference type="GO" id="GO:0000155">
    <property type="term" value="F:phosphorelay sensor kinase activity"/>
    <property type="evidence" value="ECO:0007669"/>
    <property type="project" value="InterPro"/>
</dbReference>
<gene>
    <name evidence="14" type="ORF">SAMN05444336_10423</name>
</gene>
<organism evidence="14 15">
    <name type="scientific">Albimonas donghaensis</name>
    <dbReference type="NCBI Taxonomy" id="356660"/>
    <lineage>
        <taxon>Bacteria</taxon>
        <taxon>Pseudomonadati</taxon>
        <taxon>Pseudomonadota</taxon>
        <taxon>Alphaproteobacteria</taxon>
        <taxon>Rhodobacterales</taxon>
        <taxon>Paracoccaceae</taxon>
        <taxon>Albimonas</taxon>
    </lineage>
</organism>
<dbReference type="SMART" id="SM00388">
    <property type="entry name" value="HisKA"/>
    <property type="match status" value="1"/>
</dbReference>
<proteinExistence type="predicted"/>
<dbReference type="GO" id="GO:0005524">
    <property type="term" value="F:ATP binding"/>
    <property type="evidence" value="ECO:0007669"/>
    <property type="project" value="UniProtKB-KW"/>
</dbReference>
<dbReference type="PANTHER" id="PTHR44936">
    <property type="entry name" value="SENSOR PROTEIN CREC"/>
    <property type="match status" value="1"/>
</dbReference>
<dbReference type="InterPro" id="IPR003661">
    <property type="entry name" value="HisK_dim/P_dom"/>
</dbReference>
<dbReference type="PRINTS" id="PR00344">
    <property type="entry name" value="BCTRLSENSOR"/>
</dbReference>
<dbReference type="SUPFAM" id="SSF55874">
    <property type="entry name" value="ATPase domain of HSP90 chaperone/DNA topoisomerase II/histidine kinase"/>
    <property type="match status" value="1"/>
</dbReference>
<dbReference type="EMBL" id="FNMZ01000004">
    <property type="protein sequence ID" value="SDX23469.1"/>
    <property type="molecule type" value="Genomic_DNA"/>
</dbReference>
<dbReference type="Proteomes" id="UP000199118">
    <property type="component" value="Unassembled WGS sequence"/>
</dbReference>
<feature type="compositionally biased region" description="Basic and acidic residues" evidence="11">
    <location>
        <begin position="487"/>
        <end position="501"/>
    </location>
</feature>
<evidence type="ECO:0000256" key="5">
    <source>
        <dbReference type="ARBA" id="ARBA00022553"/>
    </source>
</evidence>
<evidence type="ECO:0000256" key="2">
    <source>
        <dbReference type="ARBA" id="ARBA00004651"/>
    </source>
</evidence>
<dbReference type="STRING" id="356660.SAMN05444336_10423"/>
<dbReference type="EC" id="2.7.13.3" evidence="3"/>
<dbReference type="InterPro" id="IPR004358">
    <property type="entry name" value="Sig_transdc_His_kin-like_C"/>
</dbReference>
<evidence type="ECO:0000256" key="12">
    <source>
        <dbReference type="SAM" id="Phobius"/>
    </source>
</evidence>
<dbReference type="Gene3D" id="3.30.565.10">
    <property type="entry name" value="Histidine kinase-like ATPase, C-terminal domain"/>
    <property type="match status" value="1"/>
</dbReference>
<evidence type="ECO:0000313" key="15">
    <source>
        <dbReference type="Proteomes" id="UP000199118"/>
    </source>
</evidence>
<dbReference type="RefSeq" id="WP_245710546.1">
    <property type="nucleotide sequence ID" value="NZ_FNMZ01000004.1"/>
</dbReference>
<dbReference type="SUPFAM" id="SSF47384">
    <property type="entry name" value="Homodimeric domain of signal transducing histidine kinase"/>
    <property type="match status" value="1"/>
</dbReference>
<dbReference type="InterPro" id="IPR036890">
    <property type="entry name" value="HATPase_C_sf"/>
</dbReference>
<keyword evidence="4" id="KW-1003">Cell membrane</keyword>
<sequence length="531" mass="56030">MLFRSLSGRLLALTVVFVMITEVLIFVPSVARFREAWLTERLERAQIASLALLATPDDMVTPELETELLKTSEVLNIVLRRDEARELILALPAPALTVNATFDLRDAGALGLIRDAFATFLAPRGRVIRVIGMPVHGGGVAIEATMRESQLRRAMADYALRVLLLSLVISAVTGVLIALALRRFLVRPMTRVIDNMRAFAEDPEDGSRVIRPASSITEIAEAEATLARLETELRAALRQRARLAAMGAALAKVSHDLRNMLATAQLLADRLEGSADAGVARVGPKIIRALDRAATLCASTLDYGKAEEPAPVIRMTALRALVEEVGESVFPDRLEPGAAGPGEVRFVNAAPEGLAAPADPDQLHRILVNLARNARQAMETAGRGGEVRIAARLEGERVVIDVTDQGPGLPEKARAHLFTPFKGGQTRGGAGLGLAIAAELARSHGGSVELAGSTTEGAWFRLSLPAVGAVFNPPSAGDGAPAPTAGQEREPSPAAPDRDAGSEAGPGAGGVIRAFVRRPGAASGAGKRDET</sequence>
<keyword evidence="9" id="KW-0067">ATP-binding</keyword>
<evidence type="ECO:0000256" key="11">
    <source>
        <dbReference type="SAM" id="MobiDB-lite"/>
    </source>
</evidence>
<keyword evidence="7" id="KW-0547">Nucleotide-binding</keyword>
<protein>
    <recommendedName>
        <fullName evidence="3">histidine kinase</fullName>
        <ecNumber evidence="3">2.7.13.3</ecNumber>
    </recommendedName>
</protein>
<dbReference type="PROSITE" id="PS50109">
    <property type="entry name" value="HIS_KIN"/>
    <property type="match status" value="1"/>
</dbReference>
<evidence type="ECO:0000256" key="1">
    <source>
        <dbReference type="ARBA" id="ARBA00000085"/>
    </source>
</evidence>
<dbReference type="CDD" id="cd00082">
    <property type="entry name" value="HisKA"/>
    <property type="match status" value="1"/>
</dbReference>
<keyword evidence="8" id="KW-0418">Kinase</keyword>
<keyword evidence="10" id="KW-0175">Coiled coil</keyword>
<evidence type="ECO:0000313" key="14">
    <source>
        <dbReference type="EMBL" id="SDX23469.1"/>
    </source>
</evidence>
<feature type="region of interest" description="Disordered" evidence="11">
    <location>
        <begin position="473"/>
        <end position="531"/>
    </location>
</feature>
<comment type="subcellular location">
    <subcellularLocation>
        <location evidence="2">Cell membrane</location>
        <topology evidence="2">Multi-pass membrane protein</topology>
    </subcellularLocation>
</comment>
<evidence type="ECO:0000256" key="9">
    <source>
        <dbReference type="ARBA" id="ARBA00022840"/>
    </source>
</evidence>
<dbReference type="AlphaFoldDB" id="A0A1H3A3J3"/>
<feature type="transmembrane region" description="Helical" evidence="12">
    <location>
        <begin position="158"/>
        <end position="181"/>
    </location>
</feature>
<dbReference type="PANTHER" id="PTHR44936:SF10">
    <property type="entry name" value="SENSOR PROTEIN RSTB"/>
    <property type="match status" value="1"/>
</dbReference>
<keyword evidence="12" id="KW-1133">Transmembrane helix</keyword>
<evidence type="ECO:0000256" key="7">
    <source>
        <dbReference type="ARBA" id="ARBA00022741"/>
    </source>
</evidence>
<keyword evidence="6" id="KW-0808">Transferase</keyword>
<evidence type="ECO:0000256" key="4">
    <source>
        <dbReference type="ARBA" id="ARBA00022475"/>
    </source>
</evidence>
<feature type="transmembrane region" description="Helical" evidence="12">
    <location>
        <begin position="6"/>
        <end position="27"/>
    </location>
</feature>
<feature type="domain" description="Histidine kinase" evidence="13">
    <location>
        <begin position="252"/>
        <end position="468"/>
    </location>
</feature>
<evidence type="ECO:0000259" key="13">
    <source>
        <dbReference type="PROSITE" id="PS50109"/>
    </source>
</evidence>
<dbReference type="SMART" id="SM00387">
    <property type="entry name" value="HATPase_c"/>
    <property type="match status" value="1"/>
</dbReference>
<accession>A0A1H3A3J3</accession>
<dbReference type="CDD" id="cd00075">
    <property type="entry name" value="HATPase"/>
    <property type="match status" value="1"/>
</dbReference>
<dbReference type="Gene3D" id="1.10.287.130">
    <property type="match status" value="1"/>
</dbReference>